<dbReference type="RefSeq" id="WP_104850757.1">
    <property type="nucleotide sequence ID" value="NZ_PKOZ01000018.1"/>
</dbReference>
<feature type="transmembrane region" description="Helical" evidence="1">
    <location>
        <begin position="6"/>
        <end position="21"/>
    </location>
</feature>
<proteinExistence type="predicted"/>
<dbReference type="Proteomes" id="UP000239663">
    <property type="component" value="Unassembled WGS sequence"/>
</dbReference>
<organism evidence="2 3">
    <name type="scientific">Pradoshia eiseniae</name>
    <dbReference type="NCBI Taxonomy" id="2064768"/>
    <lineage>
        <taxon>Bacteria</taxon>
        <taxon>Bacillati</taxon>
        <taxon>Bacillota</taxon>
        <taxon>Bacilli</taxon>
        <taxon>Bacillales</taxon>
        <taxon>Bacillaceae</taxon>
        <taxon>Pradoshia</taxon>
    </lineage>
</organism>
<evidence type="ECO:0000256" key="1">
    <source>
        <dbReference type="SAM" id="Phobius"/>
    </source>
</evidence>
<keyword evidence="1" id="KW-0812">Transmembrane</keyword>
<feature type="transmembrane region" description="Helical" evidence="1">
    <location>
        <begin position="26"/>
        <end position="46"/>
    </location>
</feature>
<keyword evidence="1" id="KW-0472">Membrane</keyword>
<dbReference type="EMBL" id="PKOZ01000018">
    <property type="protein sequence ID" value="PQD93924.1"/>
    <property type="molecule type" value="Genomic_DNA"/>
</dbReference>
<comment type="caution">
    <text evidence="2">The sequence shown here is derived from an EMBL/GenBank/DDBJ whole genome shotgun (WGS) entry which is preliminary data.</text>
</comment>
<sequence length="87" mass="10150">MSLPESVLLGISMIVFVIMLFKQCRVLYFFALYTINSIVLFIIRVIEGRGVSSAFLDSFSLVGVGMLLFFIYFLNTRFRIQKRRVRQ</sequence>
<reference evidence="2 3" key="1">
    <citation type="submission" date="2017-12" db="EMBL/GenBank/DDBJ databases">
        <title>Taxonomic description and draft genome of Pradoshia cofamensis Gen. nov., sp. nov., a thermotolerant bacillale isolated from anterior gut of earthworm Eisenia fetida.</title>
        <authorList>
            <person name="Saha T."/>
            <person name="Chakraborty R."/>
        </authorList>
    </citation>
    <scope>NUCLEOTIDE SEQUENCE [LARGE SCALE GENOMIC DNA]</scope>
    <source>
        <strain evidence="2 3">EAG3</strain>
    </source>
</reference>
<evidence type="ECO:0000313" key="3">
    <source>
        <dbReference type="Proteomes" id="UP000239663"/>
    </source>
</evidence>
<keyword evidence="3" id="KW-1185">Reference proteome</keyword>
<accession>A0A2S7MVV7</accession>
<protein>
    <submittedName>
        <fullName evidence="2">Uncharacterized protein</fullName>
    </submittedName>
</protein>
<name>A0A2S7MVV7_9BACI</name>
<dbReference type="AlphaFoldDB" id="A0A2S7MVV7"/>
<evidence type="ECO:0000313" key="2">
    <source>
        <dbReference type="EMBL" id="PQD93924.1"/>
    </source>
</evidence>
<gene>
    <name evidence="2" type="ORF">CYL18_17360</name>
</gene>
<keyword evidence="1" id="KW-1133">Transmembrane helix</keyword>
<feature type="transmembrane region" description="Helical" evidence="1">
    <location>
        <begin position="52"/>
        <end position="74"/>
    </location>
</feature>